<dbReference type="GO" id="GO:0004674">
    <property type="term" value="F:protein serine/threonine kinase activity"/>
    <property type="evidence" value="ECO:0007669"/>
    <property type="project" value="UniProtKB-KW"/>
</dbReference>
<keyword evidence="6" id="KW-0067">ATP-binding</keyword>
<gene>
    <name evidence="12" type="ORF">DL89DRAFT_33243</name>
</gene>
<dbReference type="PROSITE" id="PS00108">
    <property type="entry name" value="PROTEIN_KINASE_ST"/>
    <property type="match status" value="1"/>
</dbReference>
<organism evidence="12 13">
    <name type="scientific">Linderina pennispora</name>
    <dbReference type="NCBI Taxonomy" id="61395"/>
    <lineage>
        <taxon>Eukaryota</taxon>
        <taxon>Fungi</taxon>
        <taxon>Fungi incertae sedis</taxon>
        <taxon>Zoopagomycota</taxon>
        <taxon>Kickxellomycotina</taxon>
        <taxon>Kickxellomycetes</taxon>
        <taxon>Kickxellales</taxon>
        <taxon>Kickxellaceae</taxon>
        <taxon>Linderina</taxon>
    </lineage>
</organism>
<keyword evidence="3" id="KW-0808">Transferase</keyword>
<comment type="catalytic activity">
    <reaction evidence="9">
        <text>L-seryl-[protein] + ATP = O-phospho-L-seryl-[protein] + ADP + H(+)</text>
        <dbReference type="Rhea" id="RHEA:17989"/>
        <dbReference type="Rhea" id="RHEA-COMP:9863"/>
        <dbReference type="Rhea" id="RHEA-COMP:11604"/>
        <dbReference type="ChEBI" id="CHEBI:15378"/>
        <dbReference type="ChEBI" id="CHEBI:29999"/>
        <dbReference type="ChEBI" id="CHEBI:30616"/>
        <dbReference type="ChEBI" id="CHEBI:83421"/>
        <dbReference type="ChEBI" id="CHEBI:456216"/>
        <dbReference type="EC" id="2.7.11.1"/>
    </reaction>
</comment>
<dbReference type="EC" id="2.7.11.1" evidence="1"/>
<dbReference type="GO" id="GO:0005634">
    <property type="term" value="C:nucleus"/>
    <property type="evidence" value="ECO:0007669"/>
    <property type="project" value="TreeGrafter"/>
</dbReference>
<evidence type="ECO:0000313" key="13">
    <source>
        <dbReference type="Proteomes" id="UP000193922"/>
    </source>
</evidence>
<comment type="catalytic activity">
    <reaction evidence="8">
        <text>L-threonyl-[protein] + ATP = O-phospho-L-threonyl-[protein] + ADP + H(+)</text>
        <dbReference type="Rhea" id="RHEA:46608"/>
        <dbReference type="Rhea" id="RHEA-COMP:11060"/>
        <dbReference type="Rhea" id="RHEA-COMP:11605"/>
        <dbReference type="ChEBI" id="CHEBI:15378"/>
        <dbReference type="ChEBI" id="CHEBI:30013"/>
        <dbReference type="ChEBI" id="CHEBI:30616"/>
        <dbReference type="ChEBI" id="CHEBI:61977"/>
        <dbReference type="ChEBI" id="CHEBI:456216"/>
        <dbReference type="EC" id="2.7.11.1"/>
    </reaction>
</comment>
<dbReference type="EMBL" id="MCFD01000010">
    <property type="protein sequence ID" value="ORX68404.1"/>
    <property type="molecule type" value="Genomic_DNA"/>
</dbReference>
<dbReference type="Pfam" id="PF07714">
    <property type="entry name" value="PK_Tyr_Ser-Thr"/>
    <property type="match status" value="1"/>
</dbReference>
<evidence type="ECO:0000256" key="8">
    <source>
        <dbReference type="ARBA" id="ARBA00047899"/>
    </source>
</evidence>
<proteinExistence type="inferred from homology"/>
<dbReference type="InterPro" id="IPR050339">
    <property type="entry name" value="CC_SR_Kinase"/>
</dbReference>
<name>A0A1Y1W5C0_9FUNG</name>
<feature type="region of interest" description="Disordered" evidence="10">
    <location>
        <begin position="1"/>
        <end position="37"/>
    </location>
</feature>
<evidence type="ECO:0000256" key="5">
    <source>
        <dbReference type="ARBA" id="ARBA00022777"/>
    </source>
</evidence>
<dbReference type="Gene3D" id="3.30.200.20">
    <property type="entry name" value="Phosphorylase Kinase, domain 1"/>
    <property type="match status" value="1"/>
</dbReference>
<dbReference type="PROSITE" id="PS50011">
    <property type="entry name" value="PROTEIN_KINASE_DOM"/>
    <property type="match status" value="1"/>
</dbReference>
<evidence type="ECO:0000256" key="9">
    <source>
        <dbReference type="ARBA" id="ARBA00048679"/>
    </source>
</evidence>
<evidence type="ECO:0000259" key="11">
    <source>
        <dbReference type="PROSITE" id="PS50011"/>
    </source>
</evidence>
<feature type="region of interest" description="Disordered" evidence="10">
    <location>
        <begin position="612"/>
        <end position="641"/>
    </location>
</feature>
<dbReference type="FunFam" id="3.30.200.20:FF:000306">
    <property type="entry name" value="IKS protein kinase"/>
    <property type="match status" value="1"/>
</dbReference>
<dbReference type="InterPro" id="IPR000719">
    <property type="entry name" value="Prot_kinase_dom"/>
</dbReference>
<feature type="region of interest" description="Disordered" evidence="10">
    <location>
        <begin position="655"/>
        <end position="771"/>
    </location>
</feature>
<evidence type="ECO:0000256" key="6">
    <source>
        <dbReference type="ARBA" id="ARBA00022840"/>
    </source>
</evidence>
<reference evidence="12 13" key="1">
    <citation type="submission" date="2016-07" db="EMBL/GenBank/DDBJ databases">
        <title>Pervasive Adenine N6-methylation of Active Genes in Fungi.</title>
        <authorList>
            <consortium name="DOE Joint Genome Institute"/>
            <person name="Mondo S.J."/>
            <person name="Dannebaum R.O."/>
            <person name="Kuo R.C."/>
            <person name="Labutti K."/>
            <person name="Haridas S."/>
            <person name="Kuo A."/>
            <person name="Salamov A."/>
            <person name="Ahrendt S.R."/>
            <person name="Lipzen A."/>
            <person name="Sullivan W."/>
            <person name="Andreopoulos W.B."/>
            <person name="Clum A."/>
            <person name="Lindquist E."/>
            <person name="Daum C."/>
            <person name="Ramamoorthy G.K."/>
            <person name="Gryganskyi A."/>
            <person name="Culley D."/>
            <person name="Magnuson J.K."/>
            <person name="James T.Y."/>
            <person name="O'Malley M.A."/>
            <person name="Stajich J.E."/>
            <person name="Spatafora J.W."/>
            <person name="Visel A."/>
            <person name="Grigoriev I.V."/>
        </authorList>
    </citation>
    <scope>NUCLEOTIDE SEQUENCE [LARGE SCALE GENOMIC DNA]</scope>
    <source>
        <strain evidence="12 13">ATCC 12442</strain>
    </source>
</reference>
<keyword evidence="5 12" id="KW-0418">Kinase</keyword>
<keyword evidence="2" id="KW-0723">Serine/threonine-protein kinase</keyword>
<dbReference type="AlphaFoldDB" id="A0A1Y1W5C0"/>
<feature type="domain" description="Protein kinase" evidence="11">
    <location>
        <begin position="258"/>
        <end position="602"/>
    </location>
</feature>
<dbReference type="RefSeq" id="XP_040742218.1">
    <property type="nucleotide sequence ID" value="XM_040891556.1"/>
</dbReference>
<evidence type="ECO:0000256" key="3">
    <source>
        <dbReference type="ARBA" id="ARBA00022679"/>
    </source>
</evidence>
<protein>
    <recommendedName>
        <fullName evidence="1">non-specific serine/threonine protein kinase</fullName>
        <ecNumber evidence="1">2.7.11.1</ecNumber>
    </recommendedName>
</protein>
<dbReference type="OrthoDB" id="1405469at2759"/>
<evidence type="ECO:0000256" key="4">
    <source>
        <dbReference type="ARBA" id="ARBA00022741"/>
    </source>
</evidence>
<dbReference type="SMART" id="SM00220">
    <property type="entry name" value="S_TKc"/>
    <property type="match status" value="1"/>
</dbReference>
<dbReference type="InterPro" id="IPR001245">
    <property type="entry name" value="Ser-Thr/Tyr_kinase_cat_dom"/>
</dbReference>
<dbReference type="Proteomes" id="UP000193922">
    <property type="component" value="Unassembled WGS sequence"/>
</dbReference>
<dbReference type="GeneID" id="63808204"/>
<dbReference type="PANTHER" id="PTHR11042">
    <property type="entry name" value="EUKARYOTIC TRANSLATION INITIATION FACTOR 2-ALPHA KINASE EIF2-ALPHA KINASE -RELATED"/>
    <property type="match status" value="1"/>
</dbReference>
<dbReference type="SUPFAM" id="SSF56112">
    <property type="entry name" value="Protein kinase-like (PK-like)"/>
    <property type="match status" value="1"/>
</dbReference>
<accession>A0A1Y1W5C0</accession>
<keyword evidence="4" id="KW-0547">Nucleotide-binding</keyword>
<dbReference type="STRING" id="61395.A0A1Y1W5C0"/>
<dbReference type="InterPro" id="IPR011009">
    <property type="entry name" value="Kinase-like_dom_sf"/>
</dbReference>
<dbReference type="GO" id="GO:0005524">
    <property type="term" value="F:ATP binding"/>
    <property type="evidence" value="ECO:0007669"/>
    <property type="project" value="UniProtKB-KW"/>
</dbReference>
<dbReference type="InterPro" id="IPR008271">
    <property type="entry name" value="Ser/Thr_kinase_AS"/>
</dbReference>
<sequence>MSRNRQRTVGRSLSHGPGSRTGSEASNENEASGQLLPINQNTQLVPYSEWRVILYNRTSGQVVLYNRESEEVEVKPVVNQGLVFPYGDPVQQPLTLPVSQEMAIASRPRNRTLDPHASPHVCPMCFRPIAQGSSRLLGPHIDEHIEDAGGASNATVDRDYFQLLDRSLRLQKSRYVLADRSDTRSSTPRPPDSVDDNIDPGRMDVSDVGSPLAAMDGEASDATPIVPSSATMDGDSDNDDGPSVSANSFNQGYYDRFFSEQKKLGKGLRGSVFSCQHILDNVYLGHYAVKKVPVGNNHKWLQRMLREVKLLESLRHPNVVEYKHSWLEMHQLTSFGPKVPCLFILMEYANGGNLQEYMEPKQPGHDTGDPSASLRKQLLDMRRKRRLSRVKTMPEQPTEDSLNADGGPHMLSIEQIWSFFADICNGLAHLHQLQIIHRDLKHMNLLLHWSDPANKGATGEMPRIMLTDFGECEVLSHIEKRNRTGATGTLEFMAPELLEVDATGRYLDSYSTKSDMWSLGMVLYYLCYTQLPFSNIEDLDILRRDVLALRHVDFSQIRRQHNVPEIPSELRVLMQSLLNHDENKRPDVTDIQQKVNERRNFWCSRKQDEPRFEIHESEPASSRGDTPGFATPRRYSEADTRRGAEYVDAPYAQFESSSSVTAPRRQPAVNRSPKPSNTGLELVKASNGGYLVVPSGVSTPREGVRRRHSVGVQEHSRELTRALSGLQIQTRQEASAEAKDTAACTAPAPGSKRPLEKHSSDAEGGAPTKRRRAEQSWSDVVFGVKTAVMLLKVYVLHVVASADNAAARTDVPYIVALTLVISAFDIRSESLQLSLVLLAANIGLAYFWMQLHF</sequence>
<evidence type="ECO:0000313" key="12">
    <source>
        <dbReference type="EMBL" id="ORX68404.1"/>
    </source>
</evidence>
<dbReference type="GO" id="GO:0005737">
    <property type="term" value="C:cytoplasm"/>
    <property type="evidence" value="ECO:0007669"/>
    <property type="project" value="TreeGrafter"/>
</dbReference>
<feature type="compositionally biased region" description="Polar residues" evidence="10">
    <location>
        <begin position="20"/>
        <end position="37"/>
    </location>
</feature>
<feature type="region of interest" description="Disordered" evidence="10">
    <location>
        <begin position="386"/>
        <end position="405"/>
    </location>
</feature>
<dbReference type="PANTHER" id="PTHR11042:SF138">
    <property type="entry name" value="SERINE_THREONINE-PROTEIN KINASE IKS1-RELATED"/>
    <property type="match status" value="1"/>
</dbReference>
<evidence type="ECO:0000256" key="2">
    <source>
        <dbReference type="ARBA" id="ARBA00022527"/>
    </source>
</evidence>
<comment type="similarity">
    <text evidence="7">Belongs to the protein kinase superfamily. Ser/Thr protein kinase family. GCN2 subfamily.</text>
</comment>
<evidence type="ECO:0000256" key="7">
    <source>
        <dbReference type="ARBA" id="ARBA00037982"/>
    </source>
</evidence>
<evidence type="ECO:0000256" key="1">
    <source>
        <dbReference type="ARBA" id="ARBA00012513"/>
    </source>
</evidence>
<comment type="caution">
    <text evidence="12">The sequence shown here is derived from an EMBL/GenBank/DDBJ whole genome shotgun (WGS) entry which is preliminary data.</text>
</comment>
<feature type="region of interest" description="Disordered" evidence="10">
    <location>
        <begin position="179"/>
        <end position="244"/>
    </location>
</feature>
<dbReference type="Gene3D" id="1.10.510.10">
    <property type="entry name" value="Transferase(Phosphotransferase) domain 1"/>
    <property type="match status" value="1"/>
</dbReference>
<keyword evidence="13" id="KW-1185">Reference proteome</keyword>
<evidence type="ECO:0000256" key="10">
    <source>
        <dbReference type="SAM" id="MobiDB-lite"/>
    </source>
</evidence>